<keyword evidence="4" id="KW-0804">Transcription</keyword>
<gene>
    <name evidence="6" type="ORF">A5771_16290</name>
</gene>
<dbReference type="SMART" id="SM01012">
    <property type="entry name" value="ANTAR"/>
    <property type="match status" value="1"/>
</dbReference>
<evidence type="ECO:0000256" key="4">
    <source>
        <dbReference type="ARBA" id="ARBA00023163"/>
    </source>
</evidence>
<dbReference type="EMBL" id="LZIN01000087">
    <property type="protein sequence ID" value="OBG01693.1"/>
    <property type="molecule type" value="Genomic_DNA"/>
</dbReference>
<dbReference type="InterPro" id="IPR012074">
    <property type="entry name" value="GAF_ANTAR"/>
</dbReference>
<dbReference type="InterPro" id="IPR005561">
    <property type="entry name" value="ANTAR"/>
</dbReference>
<keyword evidence="2" id="KW-0418">Kinase</keyword>
<dbReference type="SUPFAM" id="SSF52172">
    <property type="entry name" value="CheY-like"/>
    <property type="match status" value="1"/>
</dbReference>
<dbReference type="OrthoDB" id="4629915at2"/>
<dbReference type="PIRSF" id="PIRSF036625">
    <property type="entry name" value="GAF_ANTAR"/>
    <property type="match status" value="1"/>
</dbReference>
<reference evidence="7" key="1">
    <citation type="submission" date="2016-06" db="EMBL/GenBank/DDBJ databases">
        <authorList>
            <person name="Sutton G."/>
            <person name="Brinkac L."/>
            <person name="Sanka R."/>
            <person name="Adams M."/>
            <person name="Lau E."/>
            <person name="Mehaffy C."/>
            <person name="Tameris M."/>
            <person name="Hatherill M."/>
            <person name="Hanekom W."/>
            <person name="Mahomed H."/>
            <person name="Mcshane H."/>
        </authorList>
    </citation>
    <scope>NUCLEOTIDE SEQUENCE [LARGE SCALE GENOMIC DNA]</scope>
    <source>
        <strain evidence="7">852014-51077_SCH5608930-a</strain>
    </source>
</reference>
<dbReference type="InterPro" id="IPR036388">
    <property type="entry name" value="WH-like_DNA-bd_sf"/>
</dbReference>
<dbReference type="AlphaFoldDB" id="A0A1A2E7Y3"/>
<dbReference type="InterPro" id="IPR003018">
    <property type="entry name" value="GAF"/>
</dbReference>
<dbReference type="Pfam" id="PF13185">
    <property type="entry name" value="GAF_2"/>
    <property type="match status" value="1"/>
</dbReference>
<dbReference type="SUPFAM" id="SSF55781">
    <property type="entry name" value="GAF domain-like"/>
    <property type="match status" value="1"/>
</dbReference>
<evidence type="ECO:0000256" key="2">
    <source>
        <dbReference type="ARBA" id="ARBA00022777"/>
    </source>
</evidence>
<evidence type="ECO:0000259" key="5">
    <source>
        <dbReference type="PROSITE" id="PS50921"/>
    </source>
</evidence>
<organism evidence="6 7">
    <name type="scientific">Mycolicibacter sinensis (strain JDM601)</name>
    <name type="common">Mycobacterium sinense</name>
    <dbReference type="NCBI Taxonomy" id="875328"/>
    <lineage>
        <taxon>Bacteria</taxon>
        <taxon>Bacillati</taxon>
        <taxon>Actinomycetota</taxon>
        <taxon>Actinomycetes</taxon>
        <taxon>Mycobacteriales</taxon>
        <taxon>Mycobacteriaceae</taxon>
        <taxon>Mycolicibacter</taxon>
    </lineage>
</organism>
<evidence type="ECO:0000313" key="7">
    <source>
        <dbReference type="Proteomes" id="UP000093985"/>
    </source>
</evidence>
<dbReference type="Gene3D" id="3.30.450.40">
    <property type="match status" value="1"/>
</dbReference>
<dbReference type="GO" id="GO:0003723">
    <property type="term" value="F:RNA binding"/>
    <property type="evidence" value="ECO:0007669"/>
    <property type="project" value="InterPro"/>
</dbReference>
<dbReference type="InterPro" id="IPR011006">
    <property type="entry name" value="CheY-like_superfamily"/>
</dbReference>
<keyword evidence="3" id="KW-0805">Transcription regulation</keyword>
<dbReference type="GO" id="GO:0016301">
    <property type="term" value="F:kinase activity"/>
    <property type="evidence" value="ECO:0007669"/>
    <property type="project" value="UniProtKB-KW"/>
</dbReference>
<comment type="caution">
    <text evidence="6">The sequence shown here is derived from an EMBL/GenBank/DDBJ whole genome shotgun (WGS) entry which is preliminary data.</text>
</comment>
<protein>
    <submittedName>
        <fullName evidence="6">Response regulator receiver protein</fullName>
    </submittedName>
</protein>
<feature type="domain" description="ANTAR" evidence="5">
    <location>
        <begin position="165"/>
        <end position="226"/>
    </location>
</feature>
<evidence type="ECO:0000256" key="1">
    <source>
        <dbReference type="ARBA" id="ARBA00022679"/>
    </source>
</evidence>
<dbReference type="PROSITE" id="PS50921">
    <property type="entry name" value="ANTAR"/>
    <property type="match status" value="1"/>
</dbReference>
<sequence>MAGTARNDIMCDVAGLVHTLDQRPHVDADGALDELLANLLGHMPCAQHAGVTLTTSSGEVQTLSATGEYAAALDEIQRRLREGPCLTAAWKHPLVRLDDILVETRWPAYCREVAENSPIRSVLALELFTGKTSAGVLNFYAESPGAFDDDAVELGLTLATHAALAWHMIRRDEQFRSALASRDVIGQAKGMLMERFDIGAVRAFELLKRLSQNMNMPLAEVAHQVVGRQRAGQ</sequence>
<evidence type="ECO:0000256" key="3">
    <source>
        <dbReference type="ARBA" id="ARBA00023015"/>
    </source>
</evidence>
<dbReference type="Proteomes" id="UP000093985">
    <property type="component" value="Unassembled WGS sequence"/>
</dbReference>
<dbReference type="Pfam" id="PF03861">
    <property type="entry name" value="ANTAR"/>
    <property type="match status" value="1"/>
</dbReference>
<keyword evidence="1" id="KW-0808">Transferase</keyword>
<evidence type="ECO:0000313" key="6">
    <source>
        <dbReference type="EMBL" id="OBG01693.1"/>
    </source>
</evidence>
<accession>A0A1A2E7Y3</accession>
<dbReference type="InterPro" id="IPR029016">
    <property type="entry name" value="GAF-like_dom_sf"/>
</dbReference>
<proteinExistence type="predicted"/>
<name>A0A1A2E7Y3_MYCSD</name>
<dbReference type="Gene3D" id="1.10.10.10">
    <property type="entry name" value="Winged helix-like DNA-binding domain superfamily/Winged helix DNA-binding domain"/>
    <property type="match status" value="1"/>
</dbReference>